<reference evidence="2 3" key="1">
    <citation type="submission" date="2018-11" db="EMBL/GenBank/DDBJ databases">
        <authorList>
            <consortium name="Pathogen Informatics"/>
        </authorList>
    </citation>
    <scope>NUCLEOTIDE SEQUENCE [LARGE SCALE GENOMIC DNA]</scope>
</reference>
<sequence length="66" mass="6885">MGPKKKGGRKPASVAAQSAQLKDLTLETPEIQEPKDLKEEVAGDAAPSTNSKCLLSFPEGDAITCS</sequence>
<dbReference type="EMBL" id="UYRU01017286">
    <property type="protein sequence ID" value="VDK52720.1"/>
    <property type="molecule type" value="Genomic_DNA"/>
</dbReference>
<organism evidence="2 3">
    <name type="scientific">Dibothriocephalus latus</name>
    <name type="common">Fish tapeworm</name>
    <name type="synonym">Diphyllobothrium latum</name>
    <dbReference type="NCBI Taxonomy" id="60516"/>
    <lineage>
        <taxon>Eukaryota</taxon>
        <taxon>Metazoa</taxon>
        <taxon>Spiralia</taxon>
        <taxon>Lophotrochozoa</taxon>
        <taxon>Platyhelminthes</taxon>
        <taxon>Cestoda</taxon>
        <taxon>Eucestoda</taxon>
        <taxon>Diphyllobothriidea</taxon>
        <taxon>Diphyllobothriidae</taxon>
        <taxon>Dibothriocephalus</taxon>
    </lineage>
</organism>
<dbReference type="AlphaFoldDB" id="A0A3P6RD18"/>
<name>A0A3P6RD18_DIBLA</name>
<evidence type="ECO:0000313" key="2">
    <source>
        <dbReference type="EMBL" id="VDK52720.1"/>
    </source>
</evidence>
<evidence type="ECO:0000313" key="3">
    <source>
        <dbReference type="Proteomes" id="UP000281553"/>
    </source>
</evidence>
<evidence type="ECO:0000256" key="1">
    <source>
        <dbReference type="SAM" id="MobiDB-lite"/>
    </source>
</evidence>
<accession>A0A3P6RD18</accession>
<gene>
    <name evidence="2" type="ORF">DILT_LOCUS1928</name>
</gene>
<feature type="compositionally biased region" description="Basic and acidic residues" evidence="1">
    <location>
        <begin position="32"/>
        <end position="41"/>
    </location>
</feature>
<feature type="region of interest" description="Disordered" evidence="1">
    <location>
        <begin position="1"/>
        <end position="52"/>
    </location>
</feature>
<protein>
    <submittedName>
        <fullName evidence="2">Uncharacterized protein</fullName>
    </submittedName>
</protein>
<proteinExistence type="predicted"/>
<dbReference type="Proteomes" id="UP000281553">
    <property type="component" value="Unassembled WGS sequence"/>
</dbReference>
<keyword evidence="3" id="KW-1185">Reference proteome</keyword>